<accession>G9QQ38</accession>
<comment type="caution">
    <text evidence="3">The sequence shown here is derived from an EMBL/GenBank/DDBJ whole genome shotgun (WGS) entry which is preliminary data.</text>
</comment>
<evidence type="ECO:0000313" key="3">
    <source>
        <dbReference type="EMBL" id="EHL73352.1"/>
    </source>
</evidence>
<dbReference type="RefSeq" id="WP_003355498.1">
    <property type="nucleotide sequence ID" value="NZ_JH414764.1"/>
</dbReference>
<dbReference type="EMBL" id="ACWF01000158">
    <property type="protein sequence ID" value="EHL73352.1"/>
    <property type="molecule type" value="Genomic_DNA"/>
</dbReference>
<evidence type="ECO:0000259" key="2">
    <source>
        <dbReference type="Pfam" id="PF08977"/>
    </source>
</evidence>
<dbReference type="PATRIC" id="fig|665952.3.peg.3318"/>
<dbReference type="Gene3D" id="3.30.70.1740">
    <property type="entry name" value="Bypass-of-forespore C, C-terminal domain"/>
    <property type="match status" value="1"/>
</dbReference>
<dbReference type="AlphaFoldDB" id="G9QQ38"/>
<dbReference type="InterPro" id="IPR038118">
    <property type="entry name" value="BOFC_N_sf"/>
</dbReference>
<feature type="domain" description="Bypass-of-forespore C N-terminal" evidence="2">
    <location>
        <begin position="58"/>
        <end position="108"/>
    </location>
</feature>
<keyword evidence="4" id="KW-1185">Reference proteome</keyword>
<dbReference type="Gene3D" id="3.10.20.420">
    <property type="entry name" value="Bypass-of-forespore C, N-terminal domain"/>
    <property type="match status" value="1"/>
</dbReference>
<dbReference type="Pfam" id="PF08955">
    <property type="entry name" value="BofC_C"/>
    <property type="match status" value="1"/>
</dbReference>
<dbReference type="InterPro" id="IPR015071">
    <property type="entry name" value="BOFC_N"/>
</dbReference>
<dbReference type="Pfam" id="PF08977">
    <property type="entry name" value="BOFC_N"/>
    <property type="match status" value="1"/>
</dbReference>
<dbReference type="HOGENOM" id="CLU_115308_0_1_9"/>
<dbReference type="InterPro" id="IPR015050">
    <property type="entry name" value="BofC_C"/>
</dbReference>
<name>G9QQ38_9BACI</name>
<evidence type="ECO:0008006" key="5">
    <source>
        <dbReference type="Google" id="ProtNLM"/>
    </source>
</evidence>
<sequence length="190" mass="21629">MTLFTRISFMLLLVAGAFFLTIFHDEAKTDTSKKSVESEEKPISTAGVVSPNVSEKTMTVILDRIYLDGEVSEEIRTEPFISIGDILERYKNWKLVEMDDTEAVFQKKINDISPLLKANGYFGITDKGVLSIFKGKPEEKNAQIIQSFFQIDVHKLESGVQKELQHGIPIKTKEKYTKVIETFKPYSIEK</sequence>
<evidence type="ECO:0000259" key="1">
    <source>
        <dbReference type="Pfam" id="PF08955"/>
    </source>
</evidence>
<evidence type="ECO:0000313" key="4">
    <source>
        <dbReference type="Proteomes" id="UP000011747"/>
    </source>
</evidence>
<feature type="domain" description="Bypass of forespore C C-terminal" evidence="1">
    <location>
        <begin position="110"/>
        <end position="184"/>
    </location>
</feature>
<reference evidence="3 4" key="1">
    <citation type="submission" date="2011-09" db="EMBL/GenBank/DDBJ databases">
        <title>The Genome Sequence of Bacillus smithii 7_3_47FAA.</title>
        <authorList>
            <consortium name="The Broad Institute Genome Sequencing Platform"/>
            <person name="Earl A."/>
            <person name="Ward D."/>
            <person name="Feldgarden M."/>
            <person name="Gevers D."/>
            <person name="Daigneault M."/>
            <person name="Strauss J."/>
            <person name="Allen-Vercoe E."/>
            <person name="Young S.K."/>
            <person name="Zeng Q."/>
            <person name="Gargeya S."/>
            <person name="Fitzgerald M."/>
            <person name="Haas B."/>
            <person name="Abouelleil A."/>
            <person name="Alvarado L."/>
            <person name="Arachchi H.M."/>
            <person name="Berlin A."/>
            <person name="Brown A."/>
            <person name="Chapman S.B."/>
            <person name="Chen Z."/>
            <person name="Dunbar C."/>
            <person name="Freedman E."/>
            <person name="Gearin G."/>
            <person name="Goldberg J."/>
            <person name="Griggs A."/>
            <person name="Gujja S."/>
            <person name="Heiman D."/>
            <person name="Howarth C."/>
            <person name="Larson L."/>
            <person name="Lui A."/>
            <person name="MacDonald P.J.P."/>
            <person name="Montmayeur A."/>
            <person name="Murphy C."/>
            <person name="Neiman D."/>
            <person name="Pearson M."/>
            <person name="Priest M."/>
            <person name="Roberts A."/>
            <person name="Saif S."/>
            <person name="Shea T."/>
            <person name="Shenoy N."/>
            <person name="Sisk P."/>
            <person name="Stolte C."/>
            <person name="Sykes S."/>
            <person name="Wortman J."/>
            <person name="Nusbaum C."/>
            <person name="Birren B."/>
        </authorList>
    </citation>
    <scope>NUCLEOTIDE SEQUENCE [LARGE SCALE GENOMIC DNA]</scope>
    <source>
        <strain evidence="3 4">7_3_47FAA</strain>
    </source>
</reference>
<dbReference type="Proteomes" id="UP000011747">
    <property type="component" value="Unassembled WGS sequence"/>
</dbReference>
<protein>
    <recommendedName>
        <fullName evidence="5">Bypass of forespore C C-terminal domain-containing protein</fullName>
    </recommendedName>
</protein>
<proteinExistence type="predicted"/>
<organism evidence="3 4">
    <name type="scientific">Bacillus smithii 7_3_47FAA</name>
    <dbReference type="NCBI Taxonomy" id="665952"/>
    <lineage>
        <taxon>Bacteria</taxon>
        <taxon>Bacillati</taxon>
        <taxon>Bacillota</taxon>
        <taxon>Bacilli</taxon>
        <taxon>Bacillales</taxon>
        <taxon>Bacillaceae</taxon>
        <taxon>Bacillus</taxon>
    </lineage>
</organism>
<gene>
    <name evidence="3" type="ORF">HMPREF1015_00405</name>
</gene>
<dbReference type="InterPro" id="IPR038117">
    <property type="entry name" value="BofC_C_sf"/>
</dbReference>